<dbReference type="OrthoDB" id="28748at2759"/>
<dbReference type="PANTHER" id="PTHR21072:SF13">
    <property type="entry name" value="GPI TRANSAMIDASE COMPONENT PIG-S"/>
    <property type="match status" value="1"/>
</dbReference>
<dbReference type="InterPro" id="IPR019540">
    <property type="entry name" value="PtdIno-glycan_biosynth_class_S"/>
</dbReference>
<keyword evidence="6" id="KW-0256">Endoplasmic reticulum</keyword>
<proteinExistence type="inferred from homology"/>
<dbReference type="Proteomes" id="UP000031516">
    <property type="component" value="Unassembled WGS sequence"/>
</dbReference>
<keyword evidence="13" id="KW-1185">Reference proteome</keyword>
<keyword evidence="9" id="KW-0325">Glycoprotein</keyword>
<organism evidence="12 13">
    <name type="scientific">Kluyveromyces dobzhanskii CBS 2104</name>
    <dbReference type="NCBI Taxonomy" id="1427455"/>
    <lineage>
        <taxon>Eukaryota</taxon>
        <taxon>Fungi</taxon>
        <taxon>Dikarya</taxon>
        <taxon>Ascomycota</taxon>
        <taxon>Saccharomycotina</taxon>
        <taxon>Saccharomycetes</taxon>
        <taxon>Saccharomycetales</taxon>
        <taxon>Saccharomycetaceae</taxon>
        <taxon>Kluyveromyces</taxon>
    </lineage>
</organism>
<evidence type="ECO:0000256" key="10">
    <source>
        <dbReference type="SAM" id="MobiDB-lite"/>
    </source>
</evidence>
<evidence type="ECO:0000256" key="9">
    <source>
        <dbReference type="ARBA" id="ARBA00023180"/>
    </source>
</evidence>
<name>A0A0A8L1P7_9SACH</name>
<protein>
    <submittedName>
        <fullName evidence="12">WGS project CCBQ000000000 data, contig 00105</fullName>
    </submittedName>
</protein>
<evidence type="ECO:0000256" key="6">
    <source>
        <dbReference type="ARBA" id="ARBA00022824"/>
    </source>
</evidence>
<comment type="pathway">
    <text evidence="2">Glycolipid biosynthesis; glycosylphosphatidylinositol-anchor biosynthesis.</text>
</comment>
<accession>A0A0A8L1P7</accession>
<evidence type="ECO:0000256" key="1">
    <source>
        <dbReference type="ARBA" id="ARBA00004477"/>
    </source>
</evidence>
<comment type="caution">
    <text evidence="12">The sequence shown here is derived from an EMBL/GenBank/DDBJ whole genome shotgun (WGS) entry which is preliminary data.</text>
</comment>
<dbReference type="EMBL" id="CCBQ010000011">
    <property type="protein sequence ID" value="CDO92062.1"/>
    <property type="molecule type" value="Genomic_DNA"/>
</dbReference>
<sequence length="520" mass="58980">MSTITLRRLVTLSFALCYVLIGLPLWYKLTTIYRAPLPAEYIESLHTKIHEDIHLTIPVYVQSNLYQFPDVHDAIQAQADELLKSVNEEQRRVQWSLQVLPYVEGKIDAKDDYVVTLVLDESMGLTIPQFGKETIVFFNDESVLDNDLPFFAAQALIEHTFKFEWENFSNAPQKSAKTDSTFKNMAVSYDPNIHISISLLTGDSSPVAWDIDTALKEYLTPIRELLSTFVNFTVDTGIEYHNDLNLNSLVNKSSISWNDLSHTLDLSELSSVNHYQEQNSINLAIVFPSAETSSLEFANATEDNTNWKSFLVPQWGVVVINKDPLPVNAYVTHDYLASVISTFANDIFKLLGLSQSEDDLTSPLIKIDSFKRKIIIDNLEKSITTLSSLVNMTNHLQQMSIPKEVLEDVNNALKIRLQIVDLLNNPELGGDETWNEALRLSNKLVKVCERAFFHKEMVQQTFFPQEHKVAVYLPLLGPITVVTFTAFFKSLKEVLTKSKKCATKDDGKDDTTKNEELKAE</sequence>
<reference evidence="12 13" key="1">
    <citation type="submission" date="2014-03" db="EMBL/GenBank/DDBJ databases">
        <title>The genome of Kluyveromyces dobzhanskii.</title>
        <authorList>
            <person name="Nystedt B."/>
            <person name="Astrom S."/>
        </authorList>
    </citation>
    <scope>NUCLEOTIDE SEQUENCE [LARGE SCALE GENOMIC DNA]</scope>
    <source>
        <strain evidence="12 13">CBS 2104</strain>
    </source>
</reference>
<comment type="similarity">
    <text evidence="3">Belongs to the PIGS family.</text>
</comment>
<dbReference type="AlphaFoldDB" id="A0A0A8L1P7"/>
<feature type="transmembrane region" description="Helical" evidence="11">
    <location>
        <begin position="469"/>
        <end position="488"/>
    </location>
</feature>
<evidence type="ECO:0000256" key="8">
    <source>
        <dbReference type="ARBA" id="ARBA00023136"/>
    </source>
</evidence>
<dbReference type="GO" id="GO:0006506">
    <property type="term" value="P:GPI anchor biosynthetic process"/>
    <property type="evidence" value="ECO:0007669"/>
    <property type="project" value="UniProtKB-UniPathway"/>
</dbReference>
<evidence type="ECO:0000256" key="4">
    <source>
        <dbReference type="ARBA" id="ARBA00022502"/>
    </source>
</evidence>
<gene>
    <name evidence="12" type="ORF">KLDO_g391</name>
</gene>
<evidence type="ECO:0000256" key="11">
    <source>
        <dbReference type="SAM" id="Phobius"/>
    </source>
</evidence>
<dbReference type="GO" id="GO:0042765">
    <property type="term" value="C:GPI-anchor transamidase complex"/>
    <property type="evidence" value="ECO:0007669"/>
    <property type="project" value="InterPro"/>
</dbReference>
<keyword evidence="8 11" id="KW-0472">Membrane</keyword>
<feature type="region of interest" description="Disordered" evidence="10">
    <location>
        <begin position="499"/>
        <end position="520"/>
    </location>
</feature>
<evidence type="ECO:0000256" key="3">
    <source>
        <dbReference type="ARBA" id="ARBA00005316"/>
    </source>
</evidence>
<comment type="subcellular location">
    <subcellularLocation>
        <location evidence="1">Endoplasmic reticulum membrane</location>
        <topology evidence="1">Multi-pass membrane protein</topology>
    </subcellularLocation>
</comment>
<evidence type="ECO:0000256" key="5">
    <source>
        <dbReference type="ARBA" id="ARBA00022692"/>
    </source>
</evidence>
<dbReference type="Pfam" id="PF10510">
    <property type="entry name" value="PIG-S"/>
    <property type="match status" value="1"/>
</dbReference>
<evidence type="ECO:0000313" key="12">
    <source>
        <dbReference type="EMBL" id="CDO92062.1"/>
    </source>
</evidence>
<dbReference type="PANTHER" id="PTHR21072">
    <property type="entry name" value="GPI TRANSAMIDASE COMPONENT PIG-S"/>
    <property type="match status" value="1"/>
</dbReference>
<dbReference type="UniPathway" id="UPA00196"/>
<keyword evidence="5 11" id="KW-0812">Transmembrane</keyword>
<evidence type="ECO:0000256" key="2">
    <source>
        <dbReference type="ARBA" id="ARBA00004687"/>
    </source>
</evidence>
<keyword evidence="4" id="KW-0337">GPI-anchor biosynthesis</keyword>
<feature type="transmembrane region" description="Helical" evidence="11">
    <location>
        <begin position="9"/>
        <end position="27"/>
    </location>
</feature>
<dbReference type="GO" id="GO:0016255">
    <property type="term" value="P:attachment of GPI anchor to protein"/>
    <property type="evidence" value="ECO:0007669"/>
    <property type="project" value="InterPro"/>
</dbReference>
<keyword evidence="7 11" id="KW-1133">Transmembrane helix</keyword>
<evidence type="ECO:0000256" key="7">
    <source>
        <dbReference type="ARBA" id="ARBA00022989"/>
    </source>
</evidence>
<evidence type="ECO:0000313" key="13">
    <source>
        <dbReference type="Proteomes" id="UP000031516"/>
    </source>
</evidence>